<dbReference type="SMART" id="SM00729">
    <property type="entry name" value="Elp3"/>
    <property type="match status" value="1"/>
</dbReference>
<keyword evidence="3 9" id="KW-0808">Transferase</keyword>
<evidence type="ECO:0000256" key="2">
    <source>
        <dbReference type="ARBA" id="ARBA00022485"/>
    </source>
</evidence>
<dbReference type="EMBL" id="OZ034688">
    <property type="protein sequence ID" value="CAL1328996.1"/>
    <property type="molecule type" value="Genomic_DNA"/>
</dbReference>
<dbReference type="InterPro" id="IPR038135">
    <property type="entry name" value="Methylthiotransferase_N_sf"/>
</dbReference>
<organism evidence="13 14">
    <name type="scientific">Candidatus Providencia siddallii</name>
    <dbReference type="NCBI Taxonomy" id="1715285"/>
    <lineage>
        <taxon>Bacteria</taxon>
        <taxon>Pseudomonadati</taxon>
        <taxon>Pseudomonadota</taxon>
        <taxon>Gammaproteobacteria</taxon>
        <taxon>Enterobacterales</taxon>
        <taxon>Morganellaceae</taxon>
        <taxon>Providencia</taxon>
    </lineage>
</organism>
<keyword evidence="2 9" id="KW-0004">4Fe-4S</keyword>
<dbReference type="PANTHER" id="PTHR43020:SF2">
    <property type="entry name" value="MITOCHONDRIAL TRNA METHYLTHIOTRANSFERASE CDK5RAP1"/>
    <property type="match status" value="1"/>
</dbReference>
<reference evidence="13" key="1">
    <citation type="submission" date="2024-04" db="EMBL/GenBank/DDBJ databases">
        <authorList>
            <person name="Manzano-Marin A."/>
            <person name="Manzano-Marin A."/>
            <person name="Alejandro Manzano Marin A."/>
        </authorList>
    </citation>
    <scope>NUCLEOTIDE SEQUENCE [LARGE SCALE GENOMIC DNA]</scope>
    <source>
        <strain evidence="13">TABTEA</strain>
    </source>
</reference>
<dbReference type="EC" id="2.8.4.3" evidence="8 9"/>
<comment type="subunit">
    <text evidence="9">Monomer.</text>
</comment>
<evidence type="ECO:0000256" key="9">
    <source>
        <dbReference type="HAMAP-Rule" id="MF_01864"/>
    </source>
</evidence>
<dbReference type="Pfam" id="PF00919">
    <property type="entry name" value="UPF0004"/>
    <property type="match status" value="1"/>
</dbReference>
<feature type="binding site" evidence="9">
    <location>
        <position position="166"/>
    </location>
    <ligand>
        <name>[4Fe-4S] cluster</name>
        <dbReference type="ChEBI" id="CHEBI:49883"/>
        <label>2</label>
        <note>4Fe-4S-S-AdoMet</note>
    </ligand>
</feature>
<evidence type="ECO:0000256" key="8">
    <source>
        <dbReference type="ARBA" id="ARBA00033765"/>
    </source>
</evidence>
<dbReference type="PROSITE" id="PS51918">
    <property type="entry name" value="RADICAL_SAM"/>
    <property type="match status" value="1"/>
</dbReference>
<dbReference type="InterPro" id="IPR023404">
    <property type="entry name" value="rSAM_horseshoe"/>
</dbReference>
<comment type="function">
    <text evidence="1 9">Catalyzes the methylthiolation of N6-(dimethylallyl)adenosine (i(6)A), leading to the formation of 2-methylthio-N6-(dimethylallyl)adenosine (ms(2)i(6)A) at position 37 in tRNAs that read codons beginning with uridine.</text>
</comment>
<feature type="binding site" evidence="9">
    <location>
        <position position="51"/>
    </location>
    <ligand>
        <name>[4Fe-4S] cluster</name>
        <dbReference type="ChEBI" id="CHEBI:49883"/>
        <label>1</label>
    </ligand>
</feature>
<comment type="similarity">
    <text evidence="9">Belongs to the methylthiotransferase family. MiaB subfamily.</text>
</comment>
<proteinExistence type="inferred from homology"/>
<dbReference type="InterPro" id="IPR058240">
    <property type="entry name" value="rSAM_sf"/>
</dbReference>
<dbReference type="SFLD" id="SFLDS00029">
    <property type="entry name" value="Radical_SAM"/>
    <property type="match status" value="1"/>
</dbReference>
<dbReference type="InterPro" id="IPR007197">
    <property type="entry name" value="rSAM"/>
</dbReference>
<keyword evidence="6 9" id="KW-0408">Iron</keyword>
<evidence type="ECO:0000313" key="14">
    <source>
        <dbReference type="Proteomes" id="UP001497533"/>
    </source>
</evidence>
<evidence type="ECO:0000256" key="3">
    <source>
        <dbReference type="ARBA" id="ARBA00022679"/>
    </source>
</evidence>
<dbReference type="NCBIfam" id="TIGR00089">
    <property type="entry name" value="MiaB/RimO family radical SAM methylthiotransferase"/>
    <property type="match status" value="1"/>
</dbReference>
<name>A0ABM9NNE7_9GAMM</name>
<feature type="binding site" evidence="9">
    <location>
        <position position="159"/>
    </location>
    <ligand>
        <name>[4Fe-4S] cluster</name>
        <dbReference type="ChEBI" id="CHEBI:49883"/>
        <label>2</label>
        <note>4Fe-4S-S-AdoMet</note>
    </ligand>
</feature>
<dbReference type="CDD" id="cd01335">
    <property type="entry name" value="Radical_SAM"/>
    <property type="match status" value="1"/>
</dbReference>
<feature type="domain" description="Radical SAM core" evidence="12">
    <location>
        <begin position="145"/>
        <end position="377"/>
    </location>
</feature>
<dbReference type="PROSITE" id="PS01278">
    <property type="entry name" value="MTTASE_RADICAL"/>
    <property type="match status" value="1"/>
</dbReference>
<dbReference type="PROSITE" id="PS51449">
    <property type="entry name" value="MTTASE_N"/>
    <property type="match status" value="1"/>
</dbReference>
<dbReference type="InterPro" id="IPR006463">
    <property type="entry name" value="MiaB_methiolase"/>
</dbReference>
<dbReference type="Proteomes" id="UP001497533">
    <property type="component" value="Chromosome"/>
</dbReference>
<keyword evidence="5 9" id="KW-0479">Metal-binding</keyword>
<evidence type="ECO:0000313" key="13">
    <source>
        <dbReference type="EMBL" id="CAL1328996.1"/>
    </source>
</evidence>
<comment type="catalytic activity">
    <reaction evidence="9">
        <text>N(6)-dimethylallyladenosine(37) in tRNA + (sulfur carrier)-SH + AH2 + 2 S-adenosyl-L-methionine = 2-methylsulfanyl-N(6)-dimethylallyladenosine(37) in tRNA + (sulfur carrier)-H + 5'-deoxyadenosine + L-methionine + A + S-adenosyl-L-homocysteine + 2 H(+)</text>
        <dbReference type="Rhea" id="RHEA:37067"/>
        <dbReference type="Rhea" id="RHEA-COMP:10375"/>
        <dbReference type="Rhea" id="RHEA-COMP:10376"/>
        <dbReference type="Rhea" id="RHEA-COMP:14737"/>
        <dbReference type="Rhea" id="RHEA-COMP:14739"/>
        <dbReference type="ChEBI" id="CHEBI:13193"/>
        <dbReference type="ChEBI" id="CHEBI:15378"/>
        <dbReference type="ChEBI" id="CHEBI:17319"/>
        <dbReference type="ChEBI" id="CHEBI:17499"/>
        <dbReference type="ChEBI" id="CHEBI:29917"/>
        <dbReference type="ChEBI" id="CHEBI:57844"/>
        <dbReference type="ChEBI" id="CHEBI:57856"/>
        <dbReference type="ChEBI" id="CHEBI:59789"/>
        <dbReference type="ChEBI" id="CHEBI:64428"/>
        <dbReference type="ChEBI" id="CHEBI:74415"/>
        <dbReference type="ChEBI" id="CHEBI:74417"/>
        <dbReference type="EC" id="2.8.4.3"/>
    </reaction>
</comment>
<evidence type="ECO:0000256" key="1">
    <source>
        <dbReference type="ARBA" id="ARBA00003234"/>
    </source>
</evidence>
<keyword evidence="14" id="KW-1185">Reference proteome</keyword>
<evidence type="ECO:0000256" key="4">
    <source>
        <dbReference type="ARBA" id="ARBA00022691"/>
    </source>
</evidence>
<dbReference type="Gene3D" id="3.80.30.20">
    <property type="entry name" value="tm_1862 like domain"/>
    <property type="match status" value="1"/>
</dbReference>
<dbReference type="HAMAP" id="MF_01864">
    <property type="entry name" value="tRNA_metthiotr_MiaB"/>
    <property type="match status" value="1"/>
</dbReference>
<feature type="domain" description="MTTase N-terminal" evidence="11">
    <location>
        <begin position="5"/>
        <end position="122"/>
    </location>
</feature>
<keyword evidence="7 9" id="KW-0411">Iron-sulfur</keyword>
<evidence type="ECO:0000259" key="10">
    <source>
        <dbReference type="PROSITE" id="PS50926"/>
    </source>
</evidence>
<comment type="cofactor">
    <cofactor evidence="9">
        <name>[4Fe-4S] cluster</name>
        <dbReference type="ChEBI" id="CHEBI:49883"/>
    </cofactor>
    <text evidence="9">Binds 2 [4Fe-4S] clusters. One cluster is coordinated with 3 cysteines and an exchangeable S-adenosyl-L-methionine.</text>
</comment>
<dbReference type="GO" id="GO:0035597">
    <property type="term" value="F:tRNA-2-methylthio-N(6)-dimethylallyladenosine(37) synthase activity"/>
    <property type="evidence" value="ECO:0007669"/>
    <property type="project" value="UniProtKB-EC"/>
</dbReference>
<keyword evidence="4 9" id="KW-0949">S-adenosyl-L-methionine</keyword>
<dbReference type="SUPFAM" id="SSF102114">
    <property type="entry name" value="Radical SAM enzymes"/>
    <property type="match status" value="1"/>
</dbReference>
<evidence type="ECO:0000259" key="11">
    <source>
        <dbReference type="PROSITE" id="PS51449"/>
    </source>
</evidence>
<evidence type="ECO:0000256" key="7">
    <source>
        <dbReference type="ARBA" id="ARBA00023014"/>
    </source>
</evidence>
<feature type="binding site" evidence="9">
    <location>
        <position position="14"/>
    </location>
    <ligand>
        <name>[4Fe-4S] cluster</name>
        <dbReference type="ChEBI" id="CHEBI:49883"/>
        <label>1</label>
    </ligand>
</feature>
<evidence type="ECO:0000259" key="12">
    <source>
        <dbReference type="PROSITE" id="PS51918"/>
    </source>
</evidence>
<evidence type="ECO:0000256" key="6">
    <source>
        <dbReference type="ARBA" id="ARBA00023004"/>
    </source>
</evidence>
<dbReference type="InterPro" id="IPR013848">
    <property type="entry name" value="Methylthiotransferase_N"/>
</dbReference>
<dbReference type="SFLD" id="SFLDF00273">
    <property type="entry name" value="(dimethylallyl)adenosine_tRNA"/>
    <property type="match status" value="1"/>
</dbReference>
<sequence length="443" mass="51208">MLTNKKLYIKTFGCQMNQYDSSKIFSLLKNSHGFEKTENAEEADILLLNTCSIREKSQEKVFHQLGRWKKIKKINPNIIICVGGCVASQEGKIIYQRAKYVDIIFGPQTLHRLPNMINEINKKRSLIIDISFTKNEKFNNFPKPHAKGPTAFVTIIEGCNKYCSYCIVPYTRGKEVSRPYKDILFEIAQLTKQGVREINLLGQNVNAYHSKTINGDNCSFSKLLRLISKINEIDRIRFTTNHPIEFTEDIIEVYNYTHKIVNHLHLPIQSGSDKILKKMKRGYTVFEYKNIINKLRKIRPNISISSDFIIGFPGEDYDDFKKTIDIISDINFDASYSFIYSKRPGTPASKLKDNITQNEKKQRLYLIQKLINQQTMKYSKNMLNSIQKILVEGVSRKNTNDFFGRTENNRIVNFKGSIDMVGNFINVKIINILPNSLRGEILT</sequence>
<dbReference type="InterPro" id="IPR005839">
    <property type="entry name" value="Methylthiotransferase"/>
</dbReference>
<keyword evidence="9" id="KW-0819">tRNA processing</keyword>
<accession>A0ABM9NNE7</accession>
<dbReference type="Pfam" id="PF04055">
    <property type="entry name" value="Radical_SAM"/>
    <property type="match status" value="1"/>
</dbReference>
<dbReference type="SFLD" id="SFLDG01082">
    <property type="entry name" value="B12-binding_domain_containing"/>
    <property type="match status" value="1"/>
</dbReference>
<dbReference type="InterPro" id="IPR006638">
    <property type="entry name" value="Elp3/MiaA/NifB-like_rSAM"/>
</dbReference>
<dbReference type="NCBIfam" id="TIGR01574">
    <property type="entry name" value="miaB-methiolase"/>
    <property type="match status" value="1"/>
</dbReference>
<feature type="binding site" evidence="9">
    <location>
        <position position="163"/>
    </location>
    <ligand>
        <name>[4Fe-4S] cluster</name>
        <dbReference type="ChEBI" id="CHEBI:49883"/>
        <label>2</label>
        <note>4Fe-4S-S-AdoMet</note>
    </ligand>
</feature>
<keyword evidence="9" id="KW-0963">Cytoplasm</keyword>
<dbReference type="PROSITE" id="PS50926">
    <property type="entry name" value="TRAM"/>
    <property type="match status" value="1"/>
</dbReference>
<dbReference type="Pfam" id="PF01938">
    <property type="entry name" value="TRAM"/>
    <property type="match status" value="1"/>
</dbReference>
<dbReference type="SFLD" id="SFLDG01061">
    <property type="entry name" value="methylthiotransferase"/>
    <property type="match status" value="1"/>
</dbReference>
<evidence type="ECO:0000256" key="5">
    <source>
        <dbReference type="ARBA" id="ARBA00022723"/>
    </source>
</evidence>
<feature type="binding site" evidence="9">
    <location>
        <position position="85"/>
    </location>
    <ligand>
        <name>[4Fe-4S] cluster</name>
        <dbReference type="ChEBI" id="CHEBI:49883"/>
        <label>1</label>
    </ligand>
</feature>
<dbReference type="InterPro" id="IPR020612">
    <property type="entry name" value="Methylthiotransferase_CS"/>
</dbReference>
<comment type="subcellular location">
    <subcellularLocation>
        <location evidence="9">Cytoplasm</location>
    </subcellularLocation>
</comment>
<dbReference type="Gene3D" id="3.40.50.12160">
    <property type="entry name" value="Methylthiotransferase, N-terminal domain"/>
    <property type="match status" value="1"/>
</dbReference>
<feature type="domain" description="TRAM" evidence="10">
    <location>
        <begin position="380"/>
        <end position="443"/>
    </location>
</feature>
<dbReference type="PANTHER" id="PTHR43020">
    <property type="entry name" value="CDK5 REGULATORY SUBUNIT-ASSOCIATED PROTEIN 1"/>
    <property type="match status" value="1"/>
</dbReference>
<dbReference type="RefSeq" id="WP_341765055.1">
    <property type="nucleotide sequence ID" value="NZ_OZ034688.1"/>
</dbReference>
<dbReference type="InterPro" id="IPR002792">
    <property type="entry name" value="TRAM_dom"/>
</dbReference>
<protein>
    <recommendedName>
        <fullName evidence="8 9">tRNA-2-methylthio-N(6)-dimethylallyladenosine synthase</fullName>
        <ecNumber evidence="8 9">2.8.4.3</ecNumber>
    </recommendedName>
    <alternativeName>
        <fullName evidence="9">(Dimethylallyl)adenosine tRNA methylthiotransferase MiaB</fullName>
    </alternativeName>
    <alternativeName>
        <fullName evidence="9">tRNA-i(6)A37 methylthiotransferase</fullName>
    </alternativeName>
</protein>
<gene>
    <name evidence="9 13" type="primary">miaB</name>
    <name evidence="13" type="ORF">PRHACTZTBTEA_057</name>
</gene>